<protein>
    <submittedName>
        <fullName evidence="1">Uncharacterized protein</fullName>
    </submittedName>
</protein>
<reference evidence="1" key="1">
    <citation type="submission" date="2015-04" db="UniProtKB">
        <authorList>
            <consortium name="EnsemblPlants"/>
        </authorList>
    </citation>
    <scope>IDENTIFICATION</scope>
</reference>
<organism evidence="1">
    <name type="scientific">Oryza meridionalis</name>
    <dbReference type="NCBI Taxonomy" id="40149"/>
    <lineage>
        <taxon>Eukaryota</taxon>
        <taxon>Viridiplantae</taxon>
        <taxon>Streptophyta</taxon>
        <taxon>Embryophyta</taxon>
        <taxon>Tracheophyta</taxon>
        <taxon>Spermatophyta</taxon>
        <taxon>Magnoliopsida</taxon>
        <taxon>Liliopsida</taxon>
        <taxon>Poales</taxon>
        <taxon>Poaceae</taxon>
        <taxon>BOP clade</taxon>
        <taxon>Oryzoideae</taxon>
        <taxon>Oryzeae</taxon>
        <taxon>Oryzinae</taxon>
        <taxon>Oryza</taxon>
    </lineage>
</organism>
<sequence>MESPPRSCSDHAAAISVWGTRRRLHIRMAELAAREPGSPQLDSLQISMRSQHLGCADDGRTADASIACGIELHGLAWPRRTPPCAATTEARRCASHPCGAARSSAARAMAIGCRKSGSSLFDQRVKPSATPHIYSGQVRWRLTAE</sequence>
<dbReference type="Proteomes" id="UP000008021">
    <property type="component" value="Chromosome 1"/>
</dbReference>
<proteinExistence type="predicted"/>
<dbReference type="Gramene" id="OMERI01G01550.2">
    <property type="protein sequence ID" value="OMERI01G01550.2"/>
    <property type="gene ID" value="OMERI01G01550"/>
</dbReference>
<name>A0A0E0BWJ4_9ORYZ</name>
<reference evidence="1" key="2">
    <citation type="submission" date="2018-05" db="EMBL/GenBank/DDBJ databases">
        <title>OmerRS3 (Oryza meridionalis Reference Sequence Version 3).</title>
        <authorList>
            <person name="Zhang J."/>
            <person name="Kudrna D."/>
            <person name="Lee S."/>
            <person name="Talag J."/>
            <person name="Welchert J."/>
            <person name="Wing R.A."/>
        </authorList>
    </citation>
    <scope>NUCLEOTIDE SEQUENCE [LARGE SCALE GENOMIC DNA]</scope>
    <source>
        <strain evidence="1">OR44</strain>
    </source>
</reference>
<dbReference type="Gramene" id="OMERI01G01550.1">
    <property type="protein sequence ID" value="OMERI01G01550.1"/>
    <property type="gene ID" value="OMERI01G01550"/>
</dbReference>
<dbReference type="EnsemblPlants" id="OMERI01G01550.1">
    <property type="protein sequence ID" value="OMERI01G01550.1"/>
    <property type="gene ID" value="OMERI01G01550"/>
</dbReference>
<evidence type="ECO:0000313" key="1">
    <source>
        <dbReference type="EnsemblPlants" id="OMERI01G01550.2"/>
    </source>
</evidence>
<dbReference type="AlphaFoldDB" id="A0A0E0BWJ4"/>
<dbReference type="HOGENOM" id="CLU_1789980_0_0_1"/>
<evidence type="ECO:0000313" key="2">
    <source>
        <dbReference type="Proteomes" id="UP000008021"/>
    </source>
</evidence>
<accession>A0A0E0BWJ4</accession>
<keyword evidence="2" id="KW-1185">Reference proteome</keyword>
<dbReference type="EnsemblPlants" id="OMERI01G01550.2">
    <property type="protein sequence ID" value="OMERI01G01550.2"/>
    <property type="gene ID" value="OMERI01G01550"/>
</dbReference>